<dbReference type="HOGENOM" id="CLU_1725969_0_0_1"/>
<sequence length="182" mass="17826">MLSLSKFSVLATAAAAVLLLSSPLTNAANCTSDDLEAVSKFDAVLGDAPECAHLNSLVASEVTQLQVCADTECVKLIKKVASQAPDCTVDGTTPISLIAFMDCTSVSASSSSGSSSSAVTTPSPSPAEVAGEASTSSSSTTGASSSVTTTAPATPAPTTSAASTSSVLVASVVTVLSVAAWM</sequence>
<evidence type="ECO:0000313" key="3">
    <source>
        <dbReference type="EnsemblProtists" id="PYU1_T010337"/>
    </source>
</evidence>
<dbReference type="Proteomes" id="UP000019132">
    <property type="component" value="Unassembled WGS sequence"/>
</dbReference>
<organism evidence="3 4">
    <name type="scientific">Globisporangium ultimum (strain ATCC 200006 / CBS 805.95 / DAOM BR144)</name>
    <name type="common">Pythium ultimum</name>
    <dbReference type="NCBI Taxonomy" id="431595"/>
    <lineage>
        <taxon>Eukaryota</taxon>
        <taxon>Sar</taxon>
        <taxon>Stramenopiles</taxon>
        <taxon>Oomycota</taxon>
        <taxon>Peronosporomycetes</taxon>
        <taxon>Pythiales</taxon>
        <taxon>Pythiaceae</taxon>
        <taxon>Globisporangium</taxon>
    </lineage>
</organism>
<feature type="chain" id="PRO_5003868381" description="Elicitin-like protein" evidence="2">
    <location>
        <begin position="28"/>
        <end position="182"/>
    </location>
</feature>
<proteinExistence type="predicted"/>
<evidence type="ECO:0008006" key="5">
    <source>
        <dbReference type="Google" id="ProtNLM"/>
    </source>
</evidence>
<dbReference type="eggNOG" id="ENOG502T40I">
    <property type="taxonomic scope" value="Eukaryota"/>
</dbReference>
<evidence type="ECO:0000256" key="2">
    <source>
        <dbReference type="SAM" id="SignalP"/>
    </source>
</evidence>
<accession>K3WZD8</accession>
<dbReference type="VEuPathDB" id="FungiDB:PYU1_G010317"/>
<evidence type="ECO:0000256" key="1">
    <source>
        <dbReference type="SAM" id="MobiDB-lite"/>
    </source>
</evidence>
<reference evidence="4" key="1">
    <citation type="journal article" date="2010" name="Genome Biol.">
        <title>Genome sequence of the necrotrophic plant pathogen Pythium ultimum reveals original pathogenicity mechanisms and effector repertoire.</title>
        <authorList>
            <person name="Levesque C.A."/>
            <person name="Brouwer H."/>
            <person name="Cano L."/>
            <person name="Hamilton J.P."/>
            <person name="Holt C."/>
            <person name="Huitema E."/>
            <person name="Raffaele S."/>
            <person name="Robideau G.P."/>
            <person name="Thines M."/>
            <person name="Win J."/>
            <person name="Zerillo M.M."/>
            <person name="Beakes G.W."/>
            <person name="Boore J.L."/>
            <person name="Busam D."/>
            <person name="Dumas B."/>
            <person name="Ferriera S."/>
            <person name="Fuerstenberg S.I."/>
            <person name="Gachon C.M."/>
            <person name="Gaulin E."/>
            <person name="Govers F."/>
            <person name="Grenville-Briggs L."/>
            <person name="Horner N."/>
            <person name="Hostetler J."/>
            <person name="Jiang R.H."/>
            <person name="Johnson J."/>
            <person name="Krajaejun T."/>
            <person name="Lin H."/>
            <person name="Meijer H.J."/>
            <person name="Moore B."/>
            <person name="Morris P."/>
            <person name="Phuntmart V."/>
            <person name="Puiu D."/>
            <person name="Shetty J."/>
            <person name="Stajich J.E."/>
            <person name="Tripathy S."/>
            <person name="Wawra S."/>
            <person name="van West P."/>
            <person name="Whitty B.R."/>
            <person name="Coutinho P.M."/>
            <person name="Henrissat B."/>
            <person name="Martin F."/>
            <person name="Thomas P.D."/>
            <person name="Tyler B.M."/>
            <person name="De Vries R.P."/>
            <person name="Kamoun S."/>
            <person name="Yandell M."/>
            <person name="Tisserat N."/>
            <person name="Buell C.R."/>
        </authorList>
    </citation>
    <scope>NUCLEOTIDE SEQUENCE</scope>
    <source>
        <strain evidence="4">DAOM:BR144</strain>
    </source>
</reference>
<reference evidence="4" key="2">
    <citation type="submission" date="2010-04" db="EMBL/GenBank/DDBJ databases">
        <authorList>
            <person name="Buell R."/>
            <person name="Hamilton J."/>
            <person name="Hostetler J."/>
        </authorList>
    </citation>
    <scope>NUCLEOTIDE SEQUENCE [LARGE SCALE GENOMIC DNA]</scope>
    <source>
        <strain evidence="4">DAOM:BR144</strain>
    </source>
</reference>
<evidence type="ECO:0000313" key="4">
    <source>
        <dbReference type="Proteomes" id="UP000019132"/>
    </source>
</evidence>
<feature type="signal peptide" evidence="2">
    <location>
        <begin position="1"/>
        <end position="27"/>
    </location>
</feature>
<protein>
    <recommendedName>
        <fullName evidence="5">Elicitin-like protein</fullName>
    </recommendedName>
</protein>
<name>K3WZD8_GLOUD</name>
<keyword evidence="2" id="KW-0732">Signal</keyword>
<dbReference type="EMBL" id="GL376602">
    <property type="status" value="NOT_ANNOTATED_CDS"/>
    <property type="molecule type" value="Genomic_DNA"/>
</dbReference>
<reference evidence="3" key="3">
    <citation type="submission" date="2015-02" db="UniProtKB">
        <authorList>
            <consortium name="EnsemblProtists"/>
        </authorList>
    </citation>
    <scope>IDENTIFICATION</scope>
    <source>
        <strain evidence="3">DAOM BR144</strain>
    </source>
</reference>
<feature type="region of interest" description="Disordered" evidence="1">
    <location>
        <begin position="109"/>
        <end position="160"/>
    </location>
</feature>
<dbReference type="InParanoid" id="K3WZD8"/>
<dbReference type="AlphaFoldDB" id="K3WZD8"/>
<dbReference type="EnsemblProtists" id="PYU1_T010337">
    <property type="protein sequence ID" value="PYU1_T010337"/>
    <property type="gene ID" value="PYU1_G010317"/>
</dbReference>
<keyword evidence="4" id="KW-1185">Reference proteome</keyword>